<organism evidence="7 8">
    <name type="scientific">Rhodoferax mekongensis</name>
    <dbReference type="NCBI Taxonomy" id="3068341"/>
    <lineage>
        <taxon>Bacteria</taxon>
        <taxon>Pseudomonadati</taxon>
        <taxon>Pseudomonadota</taxon>
        <taxon>Betaproteobacteria</taxon>
        <taxon>Burkholderiales</taxon>
        <taxon>Comamonadaceae</taxon>
        <taxon>Rhodoferax</taxon>
    </lineage>
</organism>
<reference evidence="7 8" key="1">
    <citation type="submission" date="2023-08" db="EMBL/GenBank/DDBJ databases">
        <title>Rhodoferax potami sp. nov. and Rhodoferax mekongensis sp. nov., isolated from the Mekong River in Thailand.</title>
        <authorList>
            <person name="Kitikhun S."/>
            <person name="Charoenyingcharoen P."/>
            <person name="Siriarchawattana P."/>
            <person name="Likhitrattanapisal S."/>
            <person name="Nilsakha T."/>
            <person name="Chanpet A."/>
            <person name="Rattanawaree P."/>
            <person name="Ingsriswang S."/>
        </authorList>
    </citation>
    <scope>NUCLEOTIDE SEQUENCE [LARGE SCALE GENOMIC DNA]</scope>
    <source>
        <strain evidence="7 8">TBRC 17307</strain>
    </source>
</reference>
<name>A0ABZ0B5K9_9BURK</name>
<dbReference type="NCBIfam" id="NF006487">
    <property type="entry name" value="PRK08905.1"/>
    <property type="match status" value="1"/>
</dbReference>
<keyword evidence="3" id="KW-0997">Cell inner membrane</keyword>
<dbReference type="PIRSF" id="PIRSF026649">
    <property type="entry name" value="MsbB"/>
    <property type="match status" value="1"/>
</dbReference>
<dbReference type="CDD" id="cd07984">
    <property type="entry name" value="LPLAT_LABLAT-like"/>
    <property type="match status" value="1"/>
</dbReference>
<evidence type="ECO:0000256" key="1">
    <source>
        <dbReference type="ARBA" id="ARBA00004533"/>
    </source>
</evidence>
<keyword evidence="8" id="KW-1185">Reference proteome</keyword>
<evidence type="ECO:0000313" key="8">
    <source>
        <dbReference type="Proteomes" id="UP001302257"/>
    </source>
</evidence>
<dbReference type="InterPro" id="IPR004960">
    <property type="entry name" value="LipA_acyltrans"/>
</dbReference>
<proteinExistence type="predicted"/>
<evidence type="ECO:0000313" key="7">
    <source>
        <dbReference type="EMBL" id="WNO06167.1"/>
    </source>
</evidence>
<evidence type="ECO:0000256" key="2">
    <source>
        <dbReference type="ARBA" id="ARBA00022475"/>
    </source>
</evidence>
<dbReference type="Proteomes" id="UP001302257">
    <property type="component" value="Chromosome"/>
</dbReference>
<sequence length="286" mass="31915">MAFVFQFLSRWPLWLLHRLGTVCGWLVYVLSPGYRKRLQDHARQAGVHEADRRNAVAAAGRMVMELPRLWLGALVPVMWDGAHHIEQALAEQRGIIFLTPHLGSFEVTAQAYASRFGSSGAPMTVLYRPARQLWLRRIIEASRARPGLHTAPANLAGVKQLIKALRSGQCVGLLPDQVPPEGQGAWVPFFGRDAYTMTLAARLAQQTGARLVLAWGERLPAGAGYKVCVRPYELVLSLDLTEATAQINAAMEQVIRELPSQYLWGYARYKQPRRPDLAVGQESKKE</sequence>
<protein>
    <submittedName>
        <fullName evidence="7">Lysophospholipid acyltransferase family protein</fullName>
    </submittedName>
</protein>
<dbReference type="PANTHER" id="PTHR30606:SF10">
    <property type="entry name" value="PHOSPHATIDYLINOSITOL MANNOSIDE ACYLTRANSFERASE"/>
    <property type="match status" value="1"/>
</dbReference>
<keyword evidence="2" id="KW-1003">Cell membrane</keyword>
<evidence type="ECO:0000256" key="4">
    <source>
        <dbReference type="ARBA" id="ARBA00022679"/>
    </source>
</evidence>
<keyword evidence="6 7" id="KW-0012">Acyltransferase</keyword>
<dbReference type="Pfam" id="PF03279">
    <property type="entry name" value="Lip_A_acyltrans"/>
    <property type="match status" value="1"/>
</dbReference>
<gene>
    <name evidence="7" type="ORF">RAN89_06980</name>
</gene>
<keyword evidence="4" id="KW-0808">Transferase</keyword>
<accession>A0ABZ0B5K9</accession>
<evidence type="ECO:0000256" key="6">
    <source>
        <dbReference type="ARBA" id="ARBA00023315"/>
    </source>
</evidence>
<dbReference type="PANTHER" id="PTHR30606">
    <property type="entry name" value="LIPID A BIOSYNTHESIS LAUROYL ACYLTRANSFERASE"/>
    <property type="match status" value="1"/>
</dbReference>
<evidence type="ECO:0000256" key="3">
    <source>
        <dbReference type="ARBA" id="ARBA00022519"/>
    </source>
</evidence>
<dbReference type="GO" id="GO:0016746">
    <property type="term" value="F:acyltransferase activity"/>
    <property type="evidence" value="ECO:0007669"/>
    <property type="project" value="UniProtKB-KW"/>
</dbReference>
<evidence type="ECO:0000256" key="5">
    <source>
        <dbReference type="ARBA" id="ARBA00023136"/>
    </source>
</evidence>
<dbReference type="EMBL" id="CP132507">
    <property type="protein sequence ID" value="WNO06167.1"/>
    <property type="molecule type" value="Genomic_DNA"/>
</dbReference>
<comment type="subcellular location">
    <subcellularLocation>
        <location evidence="1">Cell inner membrane</location>
    </subcellularLocation>
</comment>
<keyword evidence="5" id="KW-0472">Membrane</keyword>
<dbReference type="RefSeq" id="WP_313868886.1">
    <property type="nucleotide sequence ID" value="NZ_CP132507.1"/>
</dbReference>